<dbReference type="Proteomes" id="UP000265970">
    <property type="component" value="Unassembled WGS sequence"/>
</dbReference>
<sequence>MSIVTLSAVDVPDAVIDGSASARGMILRGLSGWLGTPAAKVDLTERLAGDGAHDVQDAQILYSARTVTIEYRLLADTAHDRNQVLDMQSHLRMFLHRTVRVRVQDDAHDLYCEGYVDSIDTEQTTQNINWQFLTGQIIIVCPRPELLSAIERGCQLQCASLENGSGGLSYYPQDDFLATEWLGDPNDSVSILFATLEGDEGIHYPLTYYLDDDDAAASNTGVVTNNGSSPARPVFRVHGPMPDGVDLEFPGTDLRLQCSLPVYEGSELILDSRTRTASVNGVDVSETLISRGFPTIPPQGGLSLLLRTVGGGWVDVESHDTYI</sequence>
<accession>A0A395XG04</accession>
<protein>
    <recommendedName>
        <fullName evidence="3">Phage tail protein</fullName>
    </recommendedName>
</protein>
<evidence type="ECO:0008006" key="3">
    <source>
        <dbReference type="Google" id="ProtNLM"/>
    </source>
</evidence>
<evidence type="ECO:0000313" key="1">
    <source>
        <dbReference type="EMBL" id="RGW07034.1"/>
    </source>
</evidence>
<dbReference type="EMBL" id="QRZV01000009">
    <property type="protein sequence ID" value="RGW07034.1"/>
    <property type="molecule type" value="Genomic_DNA"/>
</dbReference>
<name>A0A395XG04_9BIFI</name>
<evidence type="ECO:0000313" key="2">
    <source>
        <dbReference type="Proteomes" id="UP000265970"/>
    </source>
</evidence>
<reference evidence="1 2" key="1">
    <citation type="submission" date="2018-08" db="EMBL/GenBank/DDBJ databases">
        <title>A genome reference for cultivated species of the human gut microbiota.</title>
        <authorList>
            <person name="Zou Y."/>
            <person name="Xue W."/>
            <person name="Luo G."/>
        </authorList>
    </citation>
    <scope>NUCLEOTIDE SEQUENCE [LARGE SCALE GENOMIC DNA]</scope>
    <source>
        <strain evidence="1 2">AF13-3LB</strain>
    </source>
</reference>
<proteinExistence type="predicted"/>
<organism evidence="1 2">
    <name type="scientific">Bifidobacterium pseudolongum</name>
    <dbReference type="NCBI Taxonomy" id="1694"/>
    <lineage>
        <taxon>Bacteria</taxon>
        <taxon>Bacillati</taxon>
        <taxon>Actinomycetota</taxon>
        <taxon>Actinomycetes</taxon>
        <taxon>Bifidobacteriales</taxon>
        <taxon>Bifidobacteriaceae</taxon>
        <taxon>Bifidobacterium</taxon>
    </lineage>
</organism>
<dbReference type="RefSeq" id="WP_118239798.1">
    <property type="nucleotide sequence ID" value="NZ_QRZV01000009.1"/>
</dbReference>
<dbReference type="AlphaFoldDB" id="A0A395XG04"/>
<comment type="caution">
    <text evidence="1">The sequence shown here is derived from an EMBL/GenBank/DDBJ whole genome shotgun (WGS) entry which is preliminary data.</text>
</comment>
<gene>
    <name evidence="1" type="ORF">DWV92_09465</name>
</gene>